<protein>
    <recommendedName>
        <fullName evidence="4">DUF5668 domain-containing protein</fullName>
    </recommendedName>
</protein>
<dbReference type="EMBL" id="BJNG01000017">
    <property type="protein sequence ID" value="GEC20088.1"/>
    <property type="molecule type" value="Genomic_DNA"/>
</dbReference>
<keyword evidence="1" id="KW-0472">Membrane</keyword>
<dbReference type="AlphaFoldDB" id="A0A4Y3WNL2"/>
<feature type="transmembrane region" description="Helical" evidence="1">
    <location>
        <begin position="38"/>
        <end position="59"/>
    </location>
</feature>
<accession>A0A4Y3WNL2</accession>
<feature type="transmembrane region" description="Helical" evidence="1">
    <location>
        <begin position="7"/>
        <end position="26"/>
    </location>
</feature>
<reference evidence="2 3" key="1">
    <citation type="submission" date="2019-06" db="EMBL/GenBank/DDBJ databases">
        <title>Whole genome shotgun sequence of Pseudonocardia hydrocarbonoxydans NBRC 14498.</title>
        <authorList>
            <person name="Hosoyama A."/>
            <person name="Uohara A."/>
            <person name="Ohji S."/>
            <person name="Ichikawa N."/>
        </authorList>
    </citation>
    <scope>NUCLEOTIDE SEQUENCE [LARGE SCALE GENOMIC DNA]</scope>
    <source>
        <strain evidence="2 3">NBRC 14498</strain>
    </source>
</reference>
<keyword evidence="1" id="KW-0812">Transmembrane</keyword>
<sequence>MSAPEHPAPVLGAAVGFLLAGVALLLQELDMLVLRWSMVLPAIVITIGVVTLAAGALGAHRSRRTS</sequence>
<name>A0A4Y3WNL2_9PSEU</name>
<evidence type="ECO:0008006" key="4">
    <source>
        <dbReference type="Google" id="ProtNLM"/>
    </source>
</evidence>
<evidence type="ECO:0000313" key="3">
    <source>
        <dbReference type="Proteomes" id="UP000320338"/>
    </source>
</evidence>
<comment type="caution">
    <text evidence="2">The sequence shown here is derived from an EMBL/GenBank/DDBJ whole genome shotgun (WGS) entry which is preliminary data.</text>
</comment>
<dbReference type="Proteomes" id="UP000320338">
    <property type="component" value="Unassembled WGS sequence"/>
</dbReference>
<keyword evidence="3" id="KW-1185">Reference proteome</keyword>
<dbReference type="RefSeq" id="WP_141278622.1">
    <property type="nucleotide sequence ID" value="NZ_BAAARZ010000008.1"/>
</dbReference>
<keyword evidence="1" id="KW-1133">Transmembrane helix</keyword>
<evidence type="ECO:0000313" key="2">
    <source>
        <dbReference type="EMBL" id="GEC20088.1"/>
    </source>
</evidence>
<gene>
    <name evidence="2" type="ORF">PHY01_23710</name>
</gene>
<organism evidence="2 3">
    <name type="scientific">Pseudonocardia hydrocarbonoxydans</name>
    <dbReference type="NCBI Taxonomy" id="76726"/>
    <lineage>
        <taxon>Bacteria</taxon>
        <taxon>Bacillati</taxon>
        <taxon>Actinomycetota</taxon>
        <taxon>Actinomycetes</taxon>
        <taxon>Pseudonocardiales</taxon>
        <taxon>Pseudonocardiaceae</taxon>
        <taxon>Pseudonocardia</taxon>
    </lineage>
</organism>
<proteinExistence type="predicted"/>
<evidence type="ECO:0000256" key="1">
    <source>
        <dbReference type="SAM" id="Phobius"/>
    </source>
</evidence>